<feature type="region of interest" description="Disordered" evidence="2">
    <location>
        <begin position="1"/>
        <end position="79"/>
    </location>
</feature>
<evidence type="ECO:0000259" key="3">
    <source>
        <dbReference type="PROSITE" id="PS50966"/>
    </source>
</evidence>
<evidence type="ECO:0000313" key="4">
    <source>
        <dbReference type="EMBL" id="KAJ5166691.1"/>
    </source>
</evidence>
<feature type="compositionally biased region" description="Acidic residues" evidence="2">
    <location>
        <begin position="59"/>
        <end position="71"/>
    </location>
</feature>
<dbReference type="OrthoDB" id="5387895at2759"/>
<dbReference type="InterPro" id="IPR007527">
    <property type="entry name" value="Znf_SWIM"/>
</dbReference>
<name>A0A9W9LN13_9EURO</name>
<accession>A0A9W9LN13</accession>
<dbReference type="AlphaFoldDB" id="A0A9W9LN13"/>
<keyword evidence="5" id="KW-1185">Reference proteome</keyword>
<comment type="caution">
    <text evidence="4">The sequence shown here is derived from an EMBL/GenBank/DDBJ whole genome shotgun (WGS) entry which is preliminary data.</text>
</comment>
<keyword evidence="1" id="KW-0862">Zinc</keyword>
<dbReference type="RefSeq" id="XP_056543152.1">
    <property type="nucleotide sequence ID" value="XM_056687597.1"/>
</dbReference>
<feature type="compositionally biased region" description="Low complexity" evidence="2">
    <location>
        <begin position="20"/>
        <end position="33"/>
    </location>
</feature>
<dbReference type="EMBL" id="JAPQKN010000003">
    <property type="protein sequence ID" value="KAJ5166691.1"/>
    <property type="molecule type" value="Genomic_DNA"/>
</dbReference>
<gene>
    <name evidence="4" type="ORF">N7482_005472</name>
</gene>
<organism evidence="4 5">
    <name type="scientific">Penicillium canariense</name>
    <dbReference type="NCBI Taxonomy" id="189055"/>
    <lineage>
        <taxon>Eukaryota</taxon>
        <taxon>Fungi</taxon>
        <taxon>Dikarya</taxon>
        <taxon>Ascomycota</taxon>
        <taxon>Pezizomycotina</taxon>
        <taxon>Eurotiomycetes</taxon>
        <taxon>Eurotiomycetidae</taxon>
        <taxon>Eurotiales</taxon>
        <taxon>Aspergillaceae</taxon>
        <taxon>Penicillium</taxon>
    </lineage>
</organism>
<dbReference type="GeneID" id="81426773"/>
<reference evidence="4" key="2">
    <citation type="journal article" date="2023" name="IMA Fungus">
        <title>Comparative genomic study of the Penicillium genus elucidates a diverse pangenome and 15 lateral gene transfer events.</title>
        <authorList>
            <person name="Petersen C."/>
            <person name="Sorensen T."/>
            <person name="Nielsen M.R."/>
            <person name="Sondergaard T.E."/>
            <person name="Sorensen J.L."/>
            <person name="Fitzpatrick D.A."/>
            <person name="Frisvad J.C."/>
            <person name="Nielsen K.L."/>
        </authorList>
    </citation>
    <scope>NUCLEOTIDE SEQUENCE</scope>
    <source>
        <strain evidence="4">IBT 26290</strain>
    </source>
</reference>
<dbReference type="Proteomes" id="UP001149163">
    <property type="component" value="Unassembled WGS sequence"/>
</dbReference>
<reference evidence="4" key="1">
    <citation type="submission" date="2022-11" db="EMBL/GenBank/DDBJ databases">
        <authorList>
            <person name="Petersen C."/>
        </authorList>
    </citation>
    <scope>NUCLEOTIDE SEQUENCE</scope>
    <source>
        <strain evidence="4">IBT 26290</strain>
    </source>
</reference>
<dbReference type="PROSITE" id="PS50966">
    <property type="entry name" value="ZF_SWIM"/>
    <property type="match status" value="1"/>
</dbReference>
<keyword evidence="1" id="KW-0479">Metal-binding</keyword>
<sequence length="510" mass="55191">MSPPTRQFHRLSIGQNMPETRAQSSRTARAAGRPDPSDNDEDTDHGNQGNDSSPAESSSQEDGDEDESSEEESTRRVRMRSGITYDLSHLNAESEAKALLGLMGQFEVVNCSASSSGYDFQLLDRPRVHVGPGSPTCTCSTFQGQPGVACHHIFNPVPNSPLPPVAPRSAPWLLPLQPPSTEVALSHDGRPRVHPSIEDLLKGKLEAVADRLNWPCLRNEGDGRSTGMTRAQKVRDVLSAFSPKILPEDFRQDLAETTAQTRTPEQCVVQGDFEATIFRLAVHDDSVFTSMCKAMPSGACAAIYFDKVQEQSRRLLADFDRYCATGERPADPSSPGGGLVEVDEVVQHLRRSVSRIRANVALRAPYGSEGAAKALVSILEAIAARNKDALEGNTWGRASFHGEDEDQRNLYHLLIGSEDMDLDPDAELFVLDALHALPPADLTQYLPKLLDIRGKIEVNRAPKLFLLRLGALIRVAESASAGAASASGQMGSGQKRPAAGNSGGNSKRSR</sequence>
<keyword evidence="1" id="KW-0863">Zinc-finger</keyword>
<feature type="region of interest" description="Disordered" evidence="2">
    <location>
        <begin position="483"/>
        <end position="510"/>
    </location>
</feature>
<feature type="compositionally biased region" description="Polar residues" evidence="2">
    <location>
        <begin position="46"/>
        <end position="55"/>
    </location>
</feature>
<dbReference type="GO" id="GO:0008270">
    <property type="term" value="F:zinc ion binding"/>
    <property type="evidence" value="ECO:0007669"/>
    <property type="project" value="UniProtKB-KW"/>
</dbReference>
<evidence type="ECO:0000313" key="5">
    <source>
        <dbReference type="Proteomes" id="UP001149163"/>
    </source>
</evidence>
<protein>
    <recommendedName>
        <fullName evidence="3">SWIM-type domain-containing protein</fullName>
    </recommendedName>
</protein>
<evidence type="ECO:0000256" key="2">
    <source>
        <dbReference type="SAM" id="MobiDB-lite"/>
    </source>
</evidence>
<proteinExistence type="predicted"/>
<feature type="compositionally biased region" description="Low complexity" evidence="2">
    <location>
        <begin position="483"/>
        <end position="494"/>
    </location>
</feature>
<feature type="domain" description="SWIM-type" evidence="3">
    <location>
        <begin position="126"/>
        <end position="161"/>
    </location>
</feature>
<evidence type="ECO:0000256" key="1">
    <source>
        <dbReference type="PROSITE-ProRule" id="PRU00325"/>
    </source>
</evidence>